<dbReference type="OrthoDB" id="2790258at2759"/>
<evidence type="ECO:0000256" key="6">
    <source>
        <dbReference type="SAM" id="MobiDB-lite"/>
    </source>
</evidence>
<evidence type="ECO:0000313" key="8">
    <source>
        <dbReference type="Proteomes" id="UP000053263"/>
    </source>
</evidence>
<evidence type="ECO:0000256" key="5">
    <source>
        <dbReference type="ARBA" id="ARBA00023242"/>
    </source>
</evidence>
<keyword evidence="8" id="KW-1185">Reference proteome</keyword>
<dbReference type="Proteomes" id="UP000053263">
    <property type="component" value="Unassembled WGS sequence"/>
</dbReference>
<dbReference type="PANTHER" id="PTHR46481:SF10">
    <property type="entry name" value="ZINC FINGER BED DOMAIN-CONTAINING PROTEIN 39"/>
    <property type="match status" value="1"/>
</dbReference>
<dbReference type="GO" id="GO:0005634">
    <property type="term" value="C:nucleus"/>
    <property type="evidence" value="ECO:0007669"/>
    <property type="project" value="UniProtKB-SubCell"/>
</dbReference>
<evidence type="ECO:0000256" key="2">
    <source>
        <dbReference type="ARBA" id="ARBA00022723"/>
    </source>
</evidence>
<organism evidence="7 8">
    <name type="scientific">Plicaturopsis crispa FD-325 SS-3</name>
    <dbReference type="NCBI Taxonomy" id="944288"/>
    <lineage>
        <taxon>Eukaryota</taxon>
        <taxon>Fungi</taxon>
        <taxon>Dikarya</taxon>
        <taxon>Basidiomycota</taxon>
        <taxon>Agaricomycotina</taxon>
        <taxon>Agaricomycetes</taxon>
        <taxon>Agaricomycetidae</taxon>
        <taxon>Amylocorticiales</taxon>
        <taxon>Amylocorticiaceae</taxon>
        <taxon>Plicatura</taxon>
        <taxon>Plicaturopsis crispa</taxon>
    </lineage>
</organism>
<feature type="compositionally biased region" description="Pro residues" evidence="6">
    <location>
        <begin position="46"/>
        <end position="70"/>
    </location>
</feature>
<name>A0A0C9T3Y6_PLICR</name>
<protein>
    <submittedName>
        <fullName evidence="7">Unplaced genomic scaffold PLICRscaffold_105, whole genome shotgun sequence</fullName>
    </submittedName>
</protein>
<sequence length="283" mass="31134">MMEELQWKLLELDIPFSAEGNRVRCFPHVINLAVKAGIDAHTKVTVPPPMPPSSVPPPSVPPSSVPPPSTGPAAPTNGASARQYAQALANNPIASCRSLVAQCRASGQRREDFASCIKEGNESGAFKLSVWQLLRDVDTRWSSTFFMMNRVLDLYPAIDAYLSKTKQSAIAHYKLTAVQLEVLEDICIFLAIPHSVQELLSGQKTPTLSAVLPAYEELLEMLKLFRVQTPRLAHMADAAIAKIEEYVARSRKTKIYALAMSTGGSREYVQSCAFVLSRLLVFF</sequence>
<comment type="subcellular location">
    <subcellularLocation>
        <location evidence="1">Nucleus</location>
    </subcellularLocation>
</comment>
<dbReference type="HOGENOM" id="CLU_009123_6_0_1"/>
<keyword evidence="4" id="KW-0862">Zinc</keyword>
<evidence type="ECO:0000256" key="4">
    <source>
        <dbReference type="ARBA" id="ARBA00022833"/>
    </source>
</evidence>
<dbReference type="InterPro" id="IPR052035">
    <property type="entry name" value="ZnF_BED_domain_contain"/>
</dbReference>
<gene>
    <name evidence="7" type="ORF">PLICRDRAFT_58629</name>
</gene>
<dbReference type="AlphaFoldDB" id="A0A0C9T3Y6"/>
<dbReference type="PANTHER" id="PTHR46481">
    <property type="entry name" value="ZINC FINGER BED DOMAIN-CONTAINING PROTEIN 4"/>
    <property type="match status" value="1"/>
</dbReference>
<reference evidence="7 8" key="1">
    <citation type="submission" date="2014-06" db="EMBL/GenBank/DDBJ databases">
        <title>Evolutionary Origins and Diversification of the Mycorrhizal Mutualists.</title>
        <authorList>
            <consortium name="DOE Joint Genome Institute"/>
            <consortium name="Mycorrhizal Genomics Consortium"/>
            <person name="Kohler A."/>
            <person name="Kuo A."/>
            <person name="Nagy L.G."/>
            <person name="Floudas D."/>
            <person name="Copeland A."/>
            <person name="Barry K.W."/>
            <person name="Cichocki N."/>
            <person name="Veneault-Fourrey C."/>
            <person name="LaButti K."/>
            <person name="Lindquist E.A."/>
            <person name="Lipzen A."/>
            <person name="Lundell T."/>
            <person name="Morin E."/>
            <person name="Murat C."/>
            <person name="Riley R."/>
            <person name="Ohm R."/>
            <person name="Sun H."/>
            <person name="Tunlid A."/>
            <person name="Henrissat B."/>
            <person name="Grigoriev I.V."/>
            <person name="Hibbett D.S."/>
            <person name="Martin F."/>
        </authorList>
    </citation>
    <scope>NUCLEOTIDE SEQUENCE [LARGE SCALE GENOMIC DNA]</scope>
    <source>
        <strain evidence="7 8">FD-325 SS-3</strain>
    </source>
</reference>
<dbReference type="EMBL" id="KN832658">
    <property type="protein sequence ID" value="KII82783.1"/>
    <property type="molecule type" value="Genomic_DNA"/>
</dbReference>
<evidence type="ECO:0000313" key="7">
    <source>
        <dbReference type="EMBL" id="KII82783.1"/>
    </source>
</evidence>
<proteinExistence type="predicted"/>
<evidence type="ECO:0000256" key="1">
    <source>
        <dbReference type="ARBA" id="ARBA00004123"/>
    </source>
</evidence>
<feature type="region of interest" description="Disordered" evidence="6">
    <location>
        <begin position="45"/>
        <end position="79"/>
    </location>
</feature>
<accession>A0A0C9T3Y6</accession>
<keyword evidence="3" id="KW-0863">Zinc-finger</keyword>
<keyword evidence="5" id="KW-0539">Nucleus</keyword>
<dbReference type="GO" id="GO:0008270">
    <property type="term" value="F:zinc ion binding"/>
    <property type="evidence" value="ECO:0007669"/>
    <property type="project" value="UniProtKB-KW"/>
</dbReference>
<evidence type="ECO:0000256" key="3">
    <source>
        <dbReference type="ARBA" id="ARBA00022771"/>
    </source>
</evidence>
<dbReference type="InterPro" id="IPR012337">
    <property type="entry name" value="RNaseH-like_sf"/>
</dbReference>
<dbReference type="SUPFAM" id="SSF53098">
    <property type="entry name" value="Ribonuclease H-like"/>
    <property type="match status" value="1"/>
</dbReference>
<keyword evidence="2" id="KW-0479">Metal-binding</keyword>